<protein>
    <submittedName>
        <fullName evidence="1">Uncharacterized protein</fullName>
    </submittedName>
</protein>
<proteinExistence type="predicted"/>
<gene>
    <name evidence="1" type="ORF">ORQ98_19585</name>
</gene>
<name>A0ABT5UCQ8_9GAMM</name>
<accession>A0ABT5UCQ8</accession>
<evidence type="ECO:0000313" key="2">
    <source>
        <dbReference type="Proteomes" id="UP001528823"/>
    </source>
</evidence>
<sequence length="149" mass="17376">MQFKLEGASIHCIRKHKSRKTNKINEEVVVSFDSHLKEVAPHVAARLTEDEIFSLRHWLKEREQINQEPTAQNLLEALPDVIEKATEALAELDHLDKITYDKLVNMIEIFLSKIKQYDDVCDSSHIEFTEMDQNQVLAERIHQVKKDLT</sequence>
<reference evidence="1 2" key="1">
    <citation type="submission" date="2022-11" db="EMBL/GenBank/DDBJ databases">
        <title>Spartinivicinus poritis sp. nov., isolated from scleractinian coral Porites lutea.</title>
        <authorList>
            <person name="Zhang G."/>
            <person name="Cai L."/>
            <person name="Wei Q."/>
        </authorList>
    </citation>
    <scope>NUCLEOTIDE SEQUENCE [LARGE SCALE GENOMIC DNA]</scope>
    <source>
        <strain evidence="1 2">A2-2</strain>
    </source>
</reference>
<organism evidence="1 2">
    <name type="scientific">Spartinivicinus poritis</name>
    <dbReference type="NCBI Taxonomy" id="2994640"/>
    <lineage>
        <taxon>Bacteria</taxon>
        <taxon>Pseudomonadati</taxon>
        <taxon>Pseudomonadota</taxon>
        <taxon>Gammaproteobacteria</taxon>
        <taxon>Oceanospirillales</taxon>
        <taxon>Zooshikellaceae</taxon>
        <taxon>Spartinivicinus</taxon>
    </lineage>
</organism>
<dbReference type="EMBL" id="JAPMOU010000029">
    <property type="protein sequence ID" value="MDE1464163.1"/>
    <property type="molecule type" value="Genomic_DNA"/>
</dbReference>
<comment type="caution">
    <text evidence="1">The sequence shown here is derived from an EMBL/GenBank/DDBJ whole genome shotgun (WGS) entry which is preliminary data.</text>
</comment>
<dbReference type="Proteomes" id="UP001528823">
    <property type="component" value="Unassembled WGS sequence"/>
</dbReference>
<evidence type="ECO:0000313" key="1">
    <source>
        <dbReference type="EMBL" id="MDE1464163.1"/>
    </source>
</evidence>
<keyword evidence="2" id="KW-1185">Reference proteome</keyword>
<dbReference type="RefSeq" id="WP_274690493.1">
    <property type="nucleotide sequence ID" value="NZ_JAPMOU010000029.1"/>
</dbReference>